<keyword evidence="2" id="KW-0472">Membrane</keyword>
<protein>
    <submittedName>
        <fullName evidence="3">Uncharacterized protein</fullName>
    </submittedName>
</protein>
<evidence type="ECO:0000256" key="1">
    <source>
        <dbReference type="SAM" id="MobiDB-lite"/>
    </source>
</evidence>
<feature type="transmembrane region" description="Helical" evidence="2">
    <location>
        <begin position="16"/>
        <end position="41"/>
    </location>
</feature>
<proteinExistence type="predicted"/>
<dbReference type="AlphaFoldDB" id="A0A4C1Z254"/>
<organism evidence="3 4">
    <name type="scientific">Eumeta variegata</name>
    <name type="common">Bagworm moth</name>
    <name type="synonym">Eumeta japonica</name>
    <dbReference type="NCBI Taxonomy" id="151549"/>
    <lineage>
        <taxon>Eukaryota</taxon>
        <taxon>Metazoa</taxon>
        <taxon>Ecdysozoa</taxon>
        <taxon>Arthropoda</taxon>
        <taxon>Hexapoda</taxon>
        <taxon>Insecta</taxon>
        <taxon>Pterygota</taxon>
        <taxon>Neoptera</taxon>
        <taxon>Endopterygota</taxon>
        <taxon>Lepidoptera</taxon>
        <taxon>Glossata</taxon>
        <taxon>Ditrysia</taxon>
        <taxon>Tineoidea</taxon>
        <taxon>Psychidae</taxon>
        <taxon>Oiketicinae</taxon>
        <taxon>Eumeta</taxon>
    </lineage>
</organism>
<evidence type="ECO:0000313" key="4">
    <source>
        <dbReference type="Proteomes" id="UP000299102"/>
    </source>
</evidence>
<evidence type="ECO:0000256" key="2">
    <source>
        <dbReference type="SAM" id="Phobius"/>
    </source>
</evidence>
<keyword evidence="2" id="KW-1133">Transmembrane helix</keyword>
<gene>
    <name evidence="3" type="ORF">EVAR_60113_1</name>
</gene>
<dbReference type="Proteomes" id="UP000299102">
    <property type="component" value="Unassembled WGS sequence"/>
</dbReference>
<feature type="region of interest" description="Disordered" evidence="1">
    <location>
        <begin position="50"/>
        <end position="69"/>
    </location>
</feature>
<accession>A0A4C1Z254</accession>
<evidence type="ECO:0000313" key="3">
    <source>
        <dbReference type="EMBL" id="GBP82666.1"/>
    </source>
</evidence>
<keyword evidence="2" id="KW-0812">Transmembrane</keyword>
<reference evidence="3 4" key="1">
    <citation type="journal article" date="2019" name="Commun. Biol.">
        <title>The bagworm genome reveals a unique fibroin gene that provides high tensile strength.</title>
        <authorList>
            <person name="Kono N."/>
            <person name="Nakamura H."/>
            <person name="Ohtoshi R."/>
            <person name="Tomita M."/>
            <person name="Numata K."/>
            <person name="Arakawa K."/>
        </authorList>
    </citation>
    <scope>NUCLEOTIDE SEQUENCE [LARGE SCALE GENOMIC DNA]</scope>
</reference>
<sequence length="69" mass="7198">MSSSDESSAEPRAIDLMFAGCFKNAVTFGIIVSVATILSAVRFKYPPIPSAGPLPYPASKKGRVVAANP</sequence>
<comment type="caution">
    <text evidence="3">The sequence shown here is derived from an EMBL/GenBank/DDBJ whole genome shotgun (WGS) entry which is preliminary data.</text>
</comment>
<keyword evidence="4" id="KW-1185">Reference proteome</keyword>
<name>A0A4C1Z254_EUMVA</name>
<dbReference type="EMBL" id="BGZK01001577">
    <property type="protein sequence ID" value="GBP82666.1"/>
    <property type="molecule type" value="Genomic_DNA"/>
</dbReference>